<protein>
    <submittedName>
        <fullName evidence="2">Uncharacterized protein</fullName>
    </submittedName>
</protein>
<accession>A0A0T5P4V9</accession>
<dbReference type="EMBL" id="LAXI01000015">
    <property type="protein sequence ID" value="KRS16218.1"/>
    <property type="molecule type" value="Genomic_DNA"/>
</dbReference>
<name>A0A0T5P4V9_9RHOB</name>
<organism evidence="2 3">
    <name type="scientific">Roseovarius indicus</name>
    <dbReference type="NCBI Taxonomy" id="540747"/>
    <lineage>
        <taxon>Bacteria</taxon>
        <taxon>Pseudomonadati</taxon>
        <taxon>Pseudomonadota</taxon>
        <taxon>Alphaproteobacteria</taxon>
        <taxon>Rhodobacterales</taxon>
        <taxon>Roseobacteraceae</taxon>
        <taxon>Roseovarius</taxon>
    </lineage>
</organism>
<proteinExistence type="predicted"/>
<dbReference type="Proteomes" id="UP000051401">
    <property type="component" value="Unassembled WGS sequence"/>
</dbReference>
<sequence>MIAGRLIVAGLAGAIWPFPTLGEEPSKVEIREALAFCGDIYRRAAEAIDDGPRKDAFRANAALLEKAVEGWAGLPSRGVSEADMNTALDGGSASLPRPETTGDCDTLFTPEN</sequence>
<keyword evidence="3" id="KW-1185">Reference proteome</keyword>
<reference evidence="2 3" key="1">
    <citation type="submission" date="2015-04" db="EMBL/GenBank/DDBJ databases">
        <title>The draft genome sequence of Roseovarius indicus B108T.</title>
        <authorList>
            <person name="Li G."/>
            <person name="Lai Q."/>
            <person name="Shao Z."/>
            <person name="Yan P."/>
        </authorList>
    </citation>
    <scope>NUCLEOTIDE SEQUENCE [LARGE SCALE GENOMIC DNA]</scope>
    <source>
        <strain evidence="2 3">B108</strain>
    </source>
</reference>
<evidence type="ECO:0000313" key="3">
    <source>
        <dbReference type="Proteomes" id="UP000051401"/>
    </source>
</evidence>
<gene>
    <name evidence="2" type="ORF">XM52_19325</name>
</gene>
<evidence type="ECO:0000313" key="2">
    <source>
        <dbReference type="EMBL" id="KRS16218.1"/>
    </source>
</evidence>
<dbReference type="AlphaFoldDB" id="A0A0T5P4V9"/>
<comment type="caution">
    <text evidence="2">The sequence shown here is derived from an EMBL/GenBank/DDBJ whole genome shotgun (WGS) entry which is preliminary data.</text>
</comment>
<feature type="region of interest" description="Disordered" evidence="1">
    <location>
        <begin position="82"/>
        <end position="112"/>
    </location>
</feature>
<evidence type="ECO:0000256" key="1">
    <source>
        <dbReference type="SAM" id="MobiDB-lite"/>
    </source>
</evidence>
<dbReference type="PATRIC" id="fig|540747.5.peg.1618"/>